<dbReference type="GO" id="GO:0016301">
    <property type="term" value="F:kinase activity"/>
    <property type="evidence" value="ECO:0007669"/>
    <property type="project" value="UniProtKB-KW"/>
</dbReference>
<dbReference type="GO" id="GO:0060090">
    <property type="term" value="F:molecular adaptor activity"/>
    <property type="evidence" value="ECO:0007669"/>
    <property type="project" value="TreeGrafter"/>
</dbReference>
<dbReference type="PANTHER" id="PTHR28005">
    <property type="entry name" value="AUTOPHAGY-RELATED PROTEIN 17"/>
    <property type="match status" value="1"/>
</dbReference>
<feature type="domain" description="Autophagy protein ATG17-like" evidence="8">
    <location>
        <begin position="34"/>
        <end position="451"/>
    </location>
</feature>
<evidence type="ECO:0000256" key="6">
    <source>
        <dbReference type="RuleBase" id="RU368080"/>
    </source>
</evidence>
<evidence type="ECO:0000313" key="9">
    <source>
        <dbReference type="EMBL" id="KKY19565.1"/>
    </source>
</evidence>
<proteinExistence type="inferred from homology"/>
<evidence type="ECO:0000256" key="7">
    <source>
        <dbReference type="SAM" id="MobiDB-lite"/>
    </source>
</evidence>
<feature type="region of interest" description="Disordered" evidence="7">
    <location>
        <begin position="238"/>
        <end position="265"/>
    </location>
</feature>
<dbReference type="EMBL" id="LAQI01000111">
    <property type="protein sequence ID" value="KKY19565.1"/>
    <property type="molecule type" value="Genomic_DNA"/>
</dbReference>
<keyword evidence="5" id="KW-0472">Membrane</keyword>
<sequence length="526" mass="58292">MASPQSPAASIGSLDNGPPSLEQLVAHFVSAKRSLASIHHVWRANEVVTQARQLLEVDAVLTSKIAFLGRGLEEQTKTLRTLRYGVDMVGVEGHDEFQPQEMLASLDESSHHLHNTLHLLKETPIHTTLQPPGTPQKYLFDFIDSSSVKDLEASLRGCIDRRSEADSVLTETIDAFGASLARLDDAIDTCPPPPDPSPSPLPPSFRQLEGHATETASLLQSLVRHYDLCVTALKHTEGGNEAATRAASDESPLPSSNDLPHDLDPNLHVNLDQLDIDVASLRPDAPPPPPMTEAERADMLAVLANDAAEVDDVVAEIRDRVADMEGLAAEMAGHIEALQASYSAHLQAFRLMVDVGQEVPEYLASCRTFQARWGEEKTKIEEGVLALEGLREFYDGFLDAYDGLLVEVDRRRSVRIKMEQYARDALRKIERLYEDDLAARNTFHITQGEHLPSDIWPGLVDPPPRYELVMSADRETAPSATMTRDKQSRQQAEVEEMERRIRDISIPSLPDDVVDGAIRRMEERRA</sequence>
<evidence type="ECO:0000256" key="5">
    <source>
        <dbReference type="ARBA" id="ARBA00023136"/>
    </source>
</evidence>
<evidence type="ECO:0000256" key="3">
    <source>
        <dbReference type="ARBA" id="ARBA00022490"/>
    </source>
</evidence>
<dbReference type="GO" id="GO:0030295">
    <property type="term" value="F:protein kinase activator activity"/>
    <property type="evidence" value="ECO:0007669"/>
    <property type="project" value="TreeGrafter"/>
</dbReference>
<keyword evidence="9" id="KW-0808">Transferase</keyword>
<keyword evidence="9" id="KW-0418">Kinase</keyword>
<dbReference type="PANTHER" id="PTHR28005:SF1">
    <property type="entry name" value="AUTOPHAGY-RELATED PROTEIN 17"/>
    <property type="match status" value="1"/>
</dbReference>
<evidence type="ECO:0000256" key="4">
    <source>
        <dbReference type="ARBA" id="ARBA00023006"/>
    </source>
</evidence>
<evidence type="ECO:0000256" key="2">
    <source>
        <dbReference type="ARBA" id="ARBA00013806"/>
    </source>
</evidence>
<dbReference type="InterPro" id="IPR045326">
    <property type="entry name" value="ATG17-like_dom"/>
</dbReference>
<comment type="caution">
    <text evidence="9">The sequence shown here is derived from an EMBL/GenBank/DDBJ whole genome shotgun (WGS) entry which is preliminary data.</text>
</comment>
<comment type="function">
    <text evidence="6">Autophagy-specific protein that functions in response to autophagy-inducing signals as a scaffold to recruit other ATG proteins to organize preautophagosomal structure (PAS) formation. Modulates the timing and magnitude of the autophagy response, such as the size of the sequestering vesicles. Plays particularly a role in pexophagy and nucleophagy.</text>
</comment>
<feature type="compositionally biased region" description="Pro residues" evidence="7">
    <location>
        <begin position="190"/>
        <end position="203"/>
    </location>
</feature>
<accession>A0A0G2GRY7</accession>
<dbReference type="GO" id="GO:1990316">
    <property type="term" value="C:Atg1/ULK1 kinase complex"/>
    <property type="evidence" value="ECO:0007669"/>
    <property type="project" value="TreeGrafter"/>
</dbReference>
<dbReference type="Pfam" id="PF04108">
    <property type="entry name" value="ATG17_like"/>
    <property type="match status" value="1"/>
</dbReference>
<gene>
    <name evidence="9" type="ORF">UCDDS831_g05224</name>
</gene>
<dbReference type="GO" id="GO:0000422">
    <property type="term" value="P:autophagy of mitochondrion"/>
    <property type="evidence" value="ECO:0007669"/>
    <property type="project" value="TreeGrafter"/>
</dbReference>
<dbReference type="AlphaFoldDB" id="A0A0G2GRY7"/>
<keyword evidence="4 6" id="KW-0072">Autophagy</keyword>
<comment type="similarity">
    <text evidence="1 6">Belongs to the ATG17 family.</text>
</comment>
<dbReference type="GO" id="GO:0034045">
    <property type="term" value="C:phagophore assembly site membrane"/>
    <property type="evidence" value="ECO:0007669"/>
    <property type="project" value="UniProtKB-SubCell"/>
</dbReference>
<evidence type="ECO:0000256" key="1">
    <source>
        <dbReference type="ARBA" id="ARBA00006259"/>
    </source>
</evidence>
<feature type="region of interest" description="Disordered" evidence="7">
    <location>
        <begin position="185"/>
        <end position="207"/>
    </location>
</feature>
<reference evidence="9 10" key="2">
    <citation type="submission" date="2015-05" db="EMBL/GenBank/DDBJ databases">
        <title>Distinctive expansion of gene families associated with plant cell wall degradation and secondary metabolism in the genomes of grapevine trunk pathogens.</title>
        <authorList>
            <person name="Lawrence D.P."/>
            <person name="Travadon R."/>
            <person name="Rolshausen P.E."/>
            <person name="Baumgartner K."/>
        </authorList>
    </citation>
    <scope>NUCLEOTIDE SEQUENCE [LARGE SCALE GENOMIC DNA]</scope>
    <source>
        <strain evidence="9">DS831</strain>
    </source>
</reference>
<name>A0A0G2GRY7_9PEZI</name>
<comment type="subcellular location">
    <subcellularLocation>
        <location evidence="6">Cytoplasm</location>
    </subcellularLocation>
    <subcellularLocation>
        <location evidence="6">Preautophagosomal structure membrane</location>
        <topology evidence="6">Peripheral membrane protein</topology>
    </subcellularLocation>
</comment>
<keyword evidence="3 6" id="KW-0963">Cytoplasm</keyword>
<organism evidence="9 10">
    <name type="scientific">Diplodia seriata</name>
    <dbReference type="NCBI Taxonomy" id="420778"/>
    <lineage>
        <taxon>Eukaryota</taxon>
        <taxon>Fungi</taxon>
        <taxon>Dikarya</taxon>
        <taxon>Ascomycota</taxon>
        <taxon>Pezizomycotina</taxon>
        <taxon>Dothideomycetes</taxon>
        <taxon>Dothideomycetes incertae sedis</taxon>
        <taxon>Botryosphaeriales</taxon>
        <taxon>Botryosphaeriaceae</taxon>
        <taxon>Diplodia</taxon>
    </lineage>
</organism>
<dbReference type="Proteomes" id="UP000034182">
    <property type="component" value="Unassembled WGS sequence"/>
</dbReference>
<feature type="region of interest" description="Disordered" evidence="7">
    <location>
        <begin position="474"/>
        <end position="498"/>
    </location>
</feature>
<reference evidence="9 10" key="1">
    <citation type="submission" date="2015-03" db="EMBL/GenBank/DDBJ databases">
        <authorList>
            <person name="Morales-Cruz A."/>
            <person name="Amrine K.C."/>
            <person name="Cantu D."/>
        </authorList>
    </citation>
    <scope>NUCLEOTIDE SEQUENCE [LARGE SCALE GENOMIC DNA]</scope>
    <source>
        <strain evidence="9">DS831</strain>
    </source>
</reference>
<evidence type="ECO:0000259" key="8">
    <source>
        <dbReference type="Pfam" id="PF04108"/>
    </source>
</evidence>
<evidence type="ECO:0000313" key="10">
    <source>
        <dbReference type="Proteomes" id="UP000034182"/>
    </source>
</evidence>
<protein>
    <recommendedName>
        <fullName evidence="2 6">Autophagy-related protein 17</fullName>
    </recommendedName>
</protein>
<dbReference type="GO" id="GO:0000045">
    <property type="term" value="P:autophagosome assembly"/>
    <property type="evidence" value="ECO:0007669"/>
    <property type="project" value="TreeGrafter"/>
</dbReference>
<dbReference type="GO" id="GO:0034727">
    <property type="term" value="P:piecemeal microautophagy of the nucleus"/>
    <property type="evidence" value="ECO:0007669"/>
    <property type="project" value="TreeGrafter"/>
</dbReference>
<dbReference type="InterPro" id="IPR007240">
    <property type="entry name" value="Atg17"/>
</dbReference>